<dbReference type="InterPro" id="IPR013762">
    <property type="entry name" value="Integrase-like_cat_sf"/>
</dbReference>
<organism evidence="6 7">
    <name type="scientific">Streptococcus cristatus</name>
    <dbReference type="NCBI Taxonomy" id="45634"/>
    <lineage>
        <taxon>Bacteria</taxon>
        <taxon>Bacillati</taxon>
        <taxon>Bacillota</taxon>
        <taxon>Bacilli</taxon>
        <taxon>Lactobacillales</taxon>
        <taxon>Streptococcaceae</taxon>
        <taxon>Streptococcus</taxon>
    </lineage>
</organism>
<dbReference type="EMBL" id="LQRD01000033">
    <property type="protein sequence ID" value="KXT69964.1"/>
    <property type="molecule type" value="Genomic_DNA"/>
</dbReference>
<dbReference type="Pfam" id="PF13102">
    <property type="entry name" value="Phage_int_SAM_5"/>
    <property type="match status" value="1"/>
</dbReference>
<evidence type="ECO:0000313" key="7">
    <source>
        <dbReference type="Proteomes" id="UP000070377"/>
    </source>
</evidence>
<gene>
    <name evidence="6" type="ORF">SCRDD08_00903</name>
</gene>
<dbReference type="AlphaFoldDB" id="A0A139N2E8"/>
<keyword evidence="2" id="KW-0229">DNA integration</keyword>
<dbReference type="STRING" id="45634.SCRDD08_00903"/>
<evidence type="ECO:0000256" key="2">
    <source>
        <dbReference type="ARBA" id="ARBA00022908"/>
    </source>
</evidence>
<feature type="domain" description="Tyr recombinase" evidence="5">
    <location>
        <begin position="169"/>
        <end position="357"/>
    </location>
</feature>
<dbReference type="GO" id="GO:0015074">
    <property type="term" value="P:DNA integration"/>
    <property type="evidence" value="ECO:0007669"/>
    <property type="project" value="UniProtKB-KW"/>
</dbReference>
<evidence type="ECO:0000256" key="3">
    <source>
        <dbReference type="ARBA" id="ARBA00023125"/>
    </source>
</evidence>
<dbReference type="CDD" id="cd01189">
    <property type="entry name" value="INT_ICEBs1_C_like"/>
    <property type="match status" value="1"/>
</dbReference>
<protein>
    <submittedName>
        <fullName evidence="6">Integrase</fullName>
    </submittedName>
</protein>
<dbReference type="InterPro" id="IPR025269">
    <property type="entry name" value="SAM-like_dom"/>
</dbReference>
<dbReference type="InterPro" id="IPR010998">
    <property type="entry name" value="Integrase_recombinase_N"/>
</dbReference>
<reference evidence="6 7" key="1">
    <citation type="submission" date="2016-01" db="EMBL/GenBank/DDBJ databases">
        <title>Highly variable Streptococcus oralis are common among viridans streptococci isolated from primates.</title>
        <authorList>
            <person name="Denapaite D."/>
            <person name="Rieger M."/>
            <person name="Koendgen S."/>
            <person name="Brueckner R."/>
            <person name="Ochigava I."/>
            <person name="Kappeler P."/>
            <person name="Maetz-Rensing K."/>
            <person name="Leendertz F."/>
            <person name="Hakenbeck R."/>
        </authorList>
    </citation>
    <scope>NUCLEOTIDE SEQUENCE [LARGE SCALE GENOMIC DNA]</scope>
    <source>
        <strain evidence="6 7">DD08</strain>
    </source>
</reference>
<evidence type="ECO:0000256" key="1">
    <source>
        <dbReference type="ARBA" id="ARBA00008857"/>
    </source>
</evidence>
<keyword evidence="3" id="KW-0238">DNA-binding</keyword>
<dbReference type="PROSITE" id="PS51898">
    <property type="entry name" value="TYR_RECOMBINASE"/>
    <property type="match status" value="1"/>
</dbReference>
<comment type="similarity">
    <text evidence="1">Belongs to the 'phage' integrase family.</text>
</comment>
<evidence type="ECO:0000259" key="5">
    <source>
        <dbReference type="PROSITE" id="PS51898"/>
    </source>
</evidence>
<name>A0A139N2E8_STRCR</name>
<dbReference type="GO" id="GO:0006310">
    <property type="term" value="P:DNA recombination"/>
    <property type="evidence" value="ECO:0007669"/>
    <property type="project" value="UniProtKB-KW"/>
</dbReference>
<dbReference type="InterPro" id="IPR011010">
    <property type="entry name" value="DNA_brk_join_enz"/>
</dbReference>
<dbReference type="GO" id="GO:0003677">
    <property type="term" value="F:DNA binding"/>
    <property type="evidence" value="ECO:0007669"/>
    <property type="project" value="UniProtKB-KW"/>
</dbReference>
<dbReference type="Proteomes" id="UP000070377">
    <property type="component" value="Unassembled WGS sequence"/>
</dbReference>
<sequence>MWVEELPNGKFKYFERYKDPLTEKWKKVSITLEKCSRQAEKKAQAYLQEKIDKKLSSKVEKNITYGQLKKEYLDQWLPTVKDSTIRNNLNYDRHLQGVLSDDVYIKNITKKTVRDIITKLSKKNNYSIVHKCRKRLHAILNYAVEMDYLQSNKSDNVLVPKPVETYEKEKVSFLAQEEIVALANDMQEKGDELVRDVILFMFLTGVRYGEAAALEFEKVDFSNNTILVNATYDFNTKKLTTVKTTGSNRTISISDNIIEIINKQKSRHKELGIETEFIFTTNSGTPLMNSYINKVLKRYMPDKKLTTHIFRHSHISFLAEKGVPLKAIMERVGHTDPDTTLKIYSHTTINMQDYIDKQTELISI</sequence>
<dbReference type="PANTHER" id="PTHR30629:SF2">
    <property type="entry name" value="PROPHAGE INTEGRASE INTS-RELATED"/>
    <property type="match status" value="1"/>
</dbReference>
<evidence type="ECO:0000313" key="6">
    <source>
        <dbReference type="EMBL" id="KXT69964.1"/>
    </source>
</evidence>
<accession>A0A139N2E8</accession>
<proteinExistence type="inferred from homology"/>
<evidence type="ECO:0000256" key="4">
    <source>
        <dbReference type="ARBA" id="ARBA00023172"/>
    </source>
</evidence>
<dbReference type="InterPro" id="IPR002104">
    <property type="entry name" value="Integrase_catalytic"/>
</dbReference>
<dbReference type="Pfam" id="PF00589">
    <property type="entry name" value="Phage_integrase"/>
    <property type="match status" value="1"/>
</dbReference>
<comment type="caution">
    <text evidence="6">The sequence shown here is derived from an EMBL/GenBank/DDBJ whole genome shotgun (WGS) entry which is preliminary data.</text>
</comment>
<dbReference type="Gene3D" id="1.10.150.130">
    <property type="match status" value="1"/>
</dbReference>
<keyword evidence="4" id="KW-0233">DNA recombination</keyword>
<dbReference type="PANTHER" id="PTHR30629">
    <property type="entry name" value="PROPHAGE INTEGRASE"/>
    <property type="match status" value="1"/>
</dbReference>
<dbReference type="PATRIC" id="fig|45634.12.peg.940"/>
<dbReference type="Gene3D" id="1.10.443.10">
    <property type="entry name" value="Intergrase catalytic core"/>
    <property type="match status" value="1"/>
</dbReference>
<dbReference type="SUPFAM" id="SSF56349">
    <property type="entry name" value="DNA breaking-rejoining enzymes"/>
    <property type="match status" value="1"/>
</dbReference>
<dbReference type="InterPro" id="IPR050808">
    <property type="entry name" value="Phage_Integrase"/>
</dbReference>
<dbReference type="RefSeq" id="WP_061422603.1">
    <property type="nucleotide sequence ID" value="NZ_KQ969062.1"/>
</dbReference>